<sequence length="59" mass="7035">MKKFMKQKLTNLAVGELVAVVVFWINFFLFKKLIITTKSLISISFLYDKYINNYIKYCC</sequence>
<dbReference type="AlphaFoldDB" id="A0A510JZX9"/>
<organism evidence="2 3">
    <name type="scientific">Leptotrichia trevisanii</name>
    <dbReference type="NCBI Taxonomy" id="109328"/>
    <lineage>
        <taxon>Bacteria</taxon>
        <taxon>Fusobacteriati</taxon>
        <taxon>Fusobacteriota</taxon>
        <taxon>Fusobacteriia</taxon>
        <taxon>Fusobacteriales</taxon>
        <taxon>Leptotrichiaceae</taxon>
        <taxon>Leptotrichia</taxon>
    </lineage>
</organism>
<proteinExistence type="predicted"/>
<keyword evidence="1" id="KW-0812">Transmembrane</keyword>
<keyword evidence="1" id="KW-0472">Membrane</keyword>
<evidence type="ECO:0000256" key="1">
    <source>
        <dbReference type="SAM" id="Phobius"/>
    </source>
</evidence>
<name>A0A510JZX9_9FUSO</name>
<protein>
    <submittedName>
        <fullName evidence="2">Uncharacterized protein</fullName>
    </submittedName>
</protein>
<evidence type="ECO:0000313" key="2">
    <source>
        <dbReference type="EMBL" id="BBM44567.1"/>
    </source>
</evidence>
<keyword evidence="1" id="KW-1133">Transmembrane helix</keyword>
<gene>
    <name evidence="2" type="ORF">JMUB3870_0685</name>
</gene>
<keyword evidence="3" id="KW-1185">Reference proteome</keyword>
<feature type="transmembrane region" description="Helical" evidence="1">
    <location>
        <begin position="12"/>
        <end position="30"/>
    </location>
</feature>
<dbReference type="Proteomes" id="UP000422644">
    <property type="component" value="Chromosome"/>
</dbReference>
<reference evidence="2 3" key="1">
    <citation type="submission" date="2019-07" db="EMBL/GenBank/DDBJ databases">
        <title>Complete Genome Sequence of Leptotrichia trevisanii Strain JMUB3870.</title>
        <authorList>
            <person name="Watanabe S."/>
            <person name="Cui L."/>
        </authorList>
    </citation>
    <scope>NUCLEOTIDE SEQUENCE [LARGE SCALE GENOMIC DNA]</scope>
    <source>
        <strain evidence="2 3">JMUB3870</strain>
    </source>
</reference>
<accession>A0A510JZX9</accession>
<evidence type="ECO:0000313" key="3">
    <source>
        <dbReference type="Proteomes" id="UP000422644"/>
    </source>
</evidence>
<dbReference type="EMBL" id="AP019831">
    <property type="protein sequence ID" value="BBM44567.1"/>
    <property type="molecule type" value="Genomic_DNA"/>
</dbReference>